<protein>
    <submittedName>
        <fullName evidence="1">DUF123 domain-containing protein</fullName>
    </submittedName>
</protein>
<comment type="caution">
    <text evidence="1">The sequence shown here is derived from an EMBL/GenBank/DDBJ whole genome shotgun (WGS) entry which is preliminary data.</text>
</comment>
<reference evidence="1" key="1">
    <citation type="submission" date="2024-07" db="EMBL/GenBank/DDBJ databases">
        <title>Metagenome and Metagenome-Assembled Genomes of Archaea from a hot spring from the geothermal field of Los Azufres, Mexico.</title>
        <authorList>
            <person name="Marin-Paredes R."/>
            <person name="Martinez-Romero E."/>
            <person name="Servin-Garciduenas L.E."/>
        </authorList>
    </citation>
    <scope>NUCLEOTIDE SEQUENCE</scope>
    <source>
        <strain evidence="1">AZ1-454</strain>
    </source>
</reference>
<dbReference type="Proteomes" id="UP000053480">
    <property type="component" value="Unassembled WGS sequence"/>
</dbReference>
<proteinExistence type="predicted"/>
<evidence type="ECO:0000313" key="2">
    <source>
        <dbReference type="Proteomes" id="UP000053480"/>
    </source>
</evidence>
<name>A0ACC6TNQ9_9CREN</name>
<gene>
    <name evidence="1" type="ORF">TQ35_0004790</name>
</gene>
<accession>A0ACC6TNQ9</accession>
<sequence>MKGYLVFFSCRGGDVVTKGKTFHLEEGYYAYVGSCGNYCDKRVSRHLNRKKGKKHWHVDFLSELCEPLGVLVINAEERNIASSLSSFPSIEGFGSSDDKTNKSHLFRVESGQALKHIIALGKK</sequence>
<organism evidence="1 2">
    <name type="scientific">Candidatus Aramenus sulfurataquae</name>
    <dbReference type="NCBI Taxonomy" id="1326980"/>
    <lineage>
        <taxon>Archaea</taxon>
        <taxon>Thermoproteota</taxon>
        <taxon>Thermoprotei</taxon>
        <taxon>Sulfolobales</taxon>
        <taxon>Sulfolobaceae</taxon>
        <taxon>Candidatus Aramenus</taxon>
    </lineage>
</organism>
<dbReference type="EMBL" id="JZWS03000004">
    <property type="protein sequence ID" value="MEW9491504.1"/>
    <property type="molecule type" value="Genomic_DNA"/>
</dbReference>
<evidence type="ECO:0000313" key="1">
    <source>
        <dbReference type="EMBL" id="MEW9491504.1"/>
    </source>
</evidence>